<feature type="compositionally biased region" description="Basic and acidic residues" evidence="5">
    <location>
        <begin position="35"/>
        <end position="46"/>
    </location>
</feature>
<sequence>MGKKRKVSGAVGQTKGPKEYDPSDARLGPITSYKDIADDQERHFMDQDQILFDDAPTSKKQKRLQDEEDFLENSDDEVLAYDDGSDDEDEDDDFAARKKQQSIKKSKKGADEDEEEEEGDAGWWGTSRKEYYNNDAIETEADAREEEQEARRLQKKKLAKMAEEDFFNEDEWLGGADDDADKEQDDEVVTEVLKDVEIPADMPADERYRLLQNMYPELDYMADTLLELQPLLVTLQKEAEGQKDSRSLAVVKYRILGCYVASLAMYFATLTAPSRDANGEAKPLSPAELRDHEVMATLLECREAWKKVEHLQSAKQMLSLPNEDEAMSDVEEDEEAAALAVLSAKEKKKPTKRQAKADRKAKALEASLAELDSLVASHKKKPSSKKPSTKSAANDDDDSDDSSSSERRGGNNSDFGEEEVLDARTAAEKAARKKSLRFYTSQIVQKANRRAGAGRDAGGDMDLPYRERLRDRQARLNAEAERRGLKASGRGTELGGDDSGSDAEADAADQAKAAAAIRDNEDEYYDMVAARTSRKKEDKSARAAALAAASTNDRVVETETVDADGKRKITYAIEKNKGLAPKRNKDNRNPRVKKRKMYAEKQKKQRSMKAMYSGGEGKGGYSGELTGIKPGLIKSVKL</sequence>
<feature type="compositionally biased region" description="Acidic residues" evidence="5">
    <location>
        <begin position="495"/>
        <end position="507"/>
    </location>
</feature>
<proteinExistence type="inferred from homology"/>
<dbReference type="InParanoid" id="A0A136JKN9"/>
<name>A0A136JKN9_9PEZI</name>
<dbReference type="AlphaFoldDB" id="A0A136JKN9"/>
<dbReference type="Pfam" id="PF04000">
    <property type="entry name" value="Sas10_Utp3"/>
    <property type="match status" value="1"/>
</dbReference>
<dbReference type="InterPro" id="IPR018972">
    <property type="entry name" value="Sas10_C_dom"/>
</dbReference>
<feature type="compositionally biased region" description="Acidic residues" evidence="5">
    <location>
        <begin position="66"/>
        <end position="93"/>
    </location>
</feature>
<comment type="similarity">
    <text evidence="2">Belongs to the SAS10 family.</text>
</comment>
<dbReference type="FunCoup" id="A0A136JKN9">
    <property type="interactions" value="353"/>
</dbReference>
<evidence type="ECO:0000256" key="4">
    <source>
        <dbReference type="ARBA" id="ARBA00023242"/>
    </source>
</evidence>
<dbReference type="Proteomes" id="UP000070501">
    <property type="component" value="Unassembled WGS sequence"/>
</dbReference>
<evidence type="ECO:0000256" key="1">
    <source>
        <dbReference type="ARBA" id="ARBA00004123"/>
    </source>
</evidence>
<keyword evidence="8" id="KW-1185">Reference proteome</keyword>
<evidence type="ECO:0000256" key="3">
    <source>
        <dbReference type="ARBA" id="ARBA00022553"/>
    </source>
</evidence>
<dbReference type="PANTHER" id="PTHR13237:SF8">
    <property type="entry name" value="SOMETHING ABOUT SILENCING PROTEIN 10"/>
    <property type="match status" value="1"/>
</dbReference>
<feature type="compositionally biased region" description="Basic residues" evidence="5">
    <location>
        <begin position="377"/>
        <end position="388"/>
    </location>
</feature>
<dbReference type="GO" id="GO:0000462">
    <property type="term" value="P:maturation of SSU-rRNA from tricistronic rRNA transcript (SSU-rRNA, 5.8S rRNA, LSU-rRNA)"/>
    <property type="evidence" value="ECO:0007669"/>
    <property type="project" value="TreeGrafter"/>
</dbReference>
<evidence type="ECO:0000313" key="7">
    <source>
        <dbReference type="EMBL" id="KXJ97702.1"/>
    </source>
</evidence>
<feature type="compositionally biased region" description="Basic residues" evidence="5">
    <location>
        <begin position="97"/>
        <end position="107"/>
    </location>
</feature>
<organism evidence="7 8">
    <name type="scientific">Microdochium bolleyi</name>
    <dbReference type="NCBI Taxonomy" id="196109"/>
    <lineage>
        <taxon>Eukaryota</taxon>
        <taxon>Fungi</taxon>
        <taxon>Dikarya</taxon>
        <taxon>Ascomycota</taxon>
        <taxon>Pezizomycotina</taxon>
        <taxon>Sordariomycetes</taxon>
        <taxon>Xylariomycetidae</taxon>
        <taxon>Xylariales</taxon>
        <taxon>Microdochiaceae</taxon>
        <taxon>Microdochium</taxon>
    </lineage>
</organism>
<feature type="region of interest" description="Disordered" evidence="5">
    <location>
        <begin position="576"/>
        <end position="624"/>
    </location>
</feature>
<feature type="compositionally biased region" description="Acidic residues" evidence="5">
    <location>
        <begin position="137"/>
        <end position="148"/>
    </location>
</feature>
<dbReference type="OrthoDB" id="1924577at2759"/>
<feature type="compositionally biased region" description="Acidic residues" evidence="5">
    <location>
        <begin position="111"/>
        <end position="120"/>
    </location>
</feature>
<feature type="region of interest" description="Disordered" evidence="5">
    <location>
        <begin position="375"/>
        <end position="516"/>
    </location>
</feature>
<keyword evidence="4" id="KW-0539">Nucleus</keyword>
<dbReference type="EMBL" id="KQ964245">
    <property type="protein sequence ID" value="KXJ97702.1"/>
    <property type="molecule type" value="Genomic_DNA"/>
</dbReference>
<feature type="domain" description="Sas10 C-terminal" evidence="6">
    <location>
        <begin position="564"/>
        <end position="638"/>
    </location>
</feature>
<reference evidence="8" key="1">
    <citation type="submission" date="2016-02" db="EMBL/GenBank/DDBJ databases">
        <title>Draft genome sequence of Microdochium bolleyi, a fungal endophyte of beachgrass.</title>
        <authorList>
            <consortium name="DOE Joint Genome Institute"/>
            <person name="David A.S."/>
            <person name="May G."/>
            <person name="Haridas S."/>
            <person name="Lim J."/>
            <person name="Wang M."/>
            <person name="Labutti K."/>
            <person name="Lipzen A."/>
            <person name="Barry K."/>
            <person name="Grigoriev I.V."/>
        </authorList>
    </citation>
    <scope>NUCLEOTIDE SEQUENCE [LARGE SCALE GENOMIC DNA]</scope>
    <source>
        <strain evidence="8">J235TASD1</strain>
    </source>
</reference>
<feature type="compositionally biased region" description="Basic and acidic residues" evidence="5">
    <location>
        <begin position="463"/>
        <end position="484"/>
    </location>
</feature>
<evidence type="ECO:0000256" key="5">
    <source>
        <dbReference type="SAM" id="MobiDB-lite"/>
    </source>
</evidence>
<accession>A0A136JKN9</accession>
<evidence type="ECO:0000259" key="6">
    <source>
        <dbReference type="Pfam" id="PF09368"/>
    </source>
</evidence>
<evidence type="ECO:0000256" key="2">
    <source>
        <dbReference type="ARBA" id="ARBA00010979"/>
    </source>
</evidence>
<comment type="subcellular location">
    <subcellularLocation>
        <location evidence="1">Nucleus</location>
    </subcellularLocation>
</comment>
<protein>
    <submittedName>
        <fullName evidence="7">Sas10 C-terminal domain-domain-containing protein</fullName>
    </submittedName>
</protein>
<feature type="compositionally biased region" description="Acidic residues" evidence="5">
    <location>
        <begin position="394"/>
        <end position="403"/>
    </location>
</feature>
<feature type="region of interest" description="Disordered" evidence="5">
    <location>
        <begin position="531"/>
        <end position="553"/>
    </location>
</feature>
<keyword evidence="3" id="KW-0597">Phosphoprotein</keyword>
<dbReference type="InterPro" id="IPR007146">
    <property type="entry name" value="Sas10/Utp3/C1D"/>
</dbReference>
<feature type="compositionally biased region" description="Basic and acidic residues" evidence="5">
    <location>
        <begin position="421"/>
        <end position="430"/>
    </location>
</feature>
<gene>
    <name evidence="7" type="ORF">Micbo1qcDRAFT_156673</name>
</gene>
<dbReference type="PANTHER" id="PTHR13237">
    <property type="entry name" value="SOMETHING ABOUT SILENCING PROTEIN 10-RELATED"/>
    <property type="match status" value="1"/>
</dbReference>
<feature type="region of interest" description="Disordered" evidence="5">
    <location>
        <begin position="1"/>
        <end position="148"/>
    </location>
</feature>
<dbReference type="Pfam" id="PF09368">
    <property type="entry name" value="Sas10"/>
    <property type="match status" value="1"/>
</dbReference>
<dbReference type="GO" id="GO:0032040">
    <property type="term" value="C:small-subunit processome"/>
    <property type="evidence" value="ECO:0007669"/>
    <property type="project" value="TreeGrafter"/>
</dbReference>
<dbReference type="STRING" id="196109.A0A136JKN9"/>
<evidence type="ECO:0000313" key="8">
    <source>
        <dbReference type="Proteomes" id="UP000070501"/>
    </source>
</evidence>